<organism evidence="2">
    <name type="scientific">Guillardia theta (strain CCMP2712)</name>
    <name type="common">Cryptophyte</name>
    <dbReference type="NCBI Taxonomy" id="905079"/>
    <lineage>
        <taxon>Eukaryota</taxon>
        <taxon>Cryptophyceae</taxon>
        <taxon>Pyrenomonadales</taxon>
        <taxon>Geminigeraceae</taxon>
        <taxon>Guillardia</taxon>
    </lineage>
</organism>
<proteinExistence type="predicted"/>
<reference evidence="4" key="2">
    <citation type="submission" date="2012-11" db="EMBL/GenBank/DDBJ databases">
        <authorList>
            <person name="Kuo A."/>
            <person name="Curtis B.A."/>
            <person name="Tanifuji G."/>
            <person name="Burki F."/>
            <person name="Gruber A."/>
            <person name="Irimia M."/>
            <person name="Maruyama S."/>
            <person name="Arias M.C."/>
            <person name="Ball S.G."/>
            <person name="Gile G.H."/>
            <person name="Hirakawa Y."/>
            <person name="Hopkins J.F."/>
            <person name="Rensing S.A."/>
            <person name="Schmutz J."/>
            <person name="Symeonidi A."/>
            <person name="Elias M."/>
            <person name="Eveleigh R.J."/>
            <person name="Herman E.K."/>
            <person name="Klute M.J."/>
            <person name="Nakayama T."/>
            <person name="Obornik M."/>
            <person name="Reyes-Prieto A."/>
            <person name="Armbrust E.V."/>
            <person name="Aves S.J."/>
            <person name="Beiko R.G."/>
            <person name="Coutinho P."/>
            <person name="Dacks J.B."/>
            <person name="Durnford D.G."/>
            <person name="Fast N.M."/>
            <person name="Green B.R."/>
            <person name="Grisdale C."/>
            <person name="Hempe F."/>
            <person name="Henrissat B."/>
            <person name="Hoppner M.P."/>
            <person name="Ishida K.-I."/>
            <person name="Kim E."/>
            <person name="Koreny L."/>
            <person name="Kroth P.G."/>
            <person name="Liu Y."/>
            <person name="Malik S.-B."/>
            <person name="Maier U.G."/>
            <person name="McRose D."/>
            <person name="Mock T."/>
            <person name="Neilson J.A."/>
            <person name="Onodera N.T."/>
            <person name="Poole A.M."/>
            <person name="Pritham E.J."/>
            <person name="Richards T.A."/>
            <person name="Rocap G."/>
            <person name="Roy S.W."/>
            <person name="Sarai C."/>
            <person name="Schaack S."/>
            <person name="Shirato S."/>
            <person name="Slamovits C.H."/>
            <person name="Spencer D.F."/>
            <person name="Suzuki S."/>
            <person name="Worden A.Z."/>
            <person name="Zauner S."/>
            <person name="Barry K."/>
            <person name="Bell C."/>
            <person name="Bharti A.K."/>
            <person name="Crow J.A."/>
            <person name="Grimwood J."/>
            <person name="Kramer R."/>
            <person name="Lindquist E."/>
            <person name="Lucas S."/>
            <person name="Salamov A."/>
            <person name="McFadden G.I."/>
            <person name="Lane C.E."/>
            <person name="Keeling P.J."/>
            <person name="Gray M.W."/>
            <person name="Grigoriev I.V."/>
            <person name="Archibald J.M."/>
        </authorList>
    </citation>
    <scope>NUCLEOTIDE SEQUENCE</scope>
    <source>
        <strain evidence="4">CCMP2712</strain>
    </source>
</reference>
<dbReference type="RefSeq" id="XP_005826877.1">
    <property type="nucleotide sequence ID" value="XM_005826820.1"/>
</dbReference>
<dbReference type="GeneID" id="17296765"/>
<evidence type="ECO:0000256" key="1">
    <source>
        <dbReference type="SAM" id="MobiDB-lite"/>
    </source>
</evidence>
<name>L1IUY4_GUITC</name>
<dbReference type="KEGG" id="gtt:GUITHDRAFT_154258"/>
<dbReference type="EnsemblProtists" id="EKX39897">
    <property type="protein sequence ID" value="EKX39897"/>
    <property type="gene ID" value="GUITHDRAFT_154258"/>
</dbReference>
<reference evidence="2 4" key="1">
    <citation type="journal article" date="2012" name="Nature">
        <title>Algal genomes reveal evolutionary mosaicism and the fate of nucleomorphs.</title>
        <authorList>
            <consortium name="DOE Joint Genome Institute"/>
            <person name="Curtis B.A."/>
            <person name="Tanifuji G."/>
            <person name="Burki F."/>
            <person name="Gruber A."/>
            <person name="Irimia M."/>
            <person name="Maruyama S."/>
            <person name="Arias M.C."/>
            <person name="Ball S.G."/>
            <person name="Gile G.H."/>
            <person name="Hirakawa Y."/>
            <person name="Hopkins J.F."/>
            <person name="Kuo A."/>
            <person name="Rensing S.A."/>
            <person name="Schmutz J."/>
            <person name="Symeonidi A."/>
            <person name="Elias M."/>
            <person name="Eveleigh R.J."/>
            <person name="Herman E.K."/>
            <person name="Klute M.J."/>
            <person name="Nakayama T."/>
            <person name="Obornik M."/>
            <person name="Reyes-Prieto A."/>
            <person name="Armbrust E.V."/>
            <person name="Aves S.J."/>
            <person name="Beiko R.G."/>
            <person name="Coutinho P."/>
            <person name="Dacks J.B."/>
            <person name="Durnford D.G."/>
            <person name="Fast N.M."/>
            <person name="Green B.R."/>
            <person name="Grisdale C.J."/>
            <person name="Hempel F."/>
            <person name="Henrissat B."/>
            <person name="Hoppner M.P."/>
            <person name="Ishida K."/>
            <person name="Kim E."/>
            <person name="Koreny L."/>
            <person name="Kroth P.G."/>
            <person name="Liu Y."/>
            <person name="Malik S.B."/>
            <person name="Maier U.G."/>
            <person name="McRose D."/>
            <person name="Mock T."/>
            <person name="Neilson J.A."/>
            <person name="Onodera N.T."/>
            <person name="Poole A.M."/>
            <person name="Pritham E.J."/>
            <person name="Richards T.A."/>
            <person name="Rocap G."/>
            <person name="Roy S.W."/>
            <person name="Sarai C."/>
            <person name="Schaack S."/>
            <person name="Shirato S."/>
            <person name="Slamovits C.H."/>
            <person name="Spencer D.F."/>
            <person name="Suzuki S."/>
            <person name="Worden A.Z."/>
            <person name="Zauner S."/>
            <person name="Barry K."/>
            <person name="Bell C."/>
            <person name="Bharti A.K."/>
            <person name="Crow J.A."/>
            <person name="Grimwood J."/>
            <person name="Kramer R."/>
            <person name="Lindquist E."/>
            <person name="Lucas S."/>
            <person name="Salamov A."/>
            <person name="McFadden G.I."/>
            <person name="Lane C.E."/>
            <person name="Keeling P.J."/>
            <person name="Gray M.W."/>
            <person name="Grigoriev I.V."/>
            <person name="Archibald J.M."/>
        </authorList>
    </citation>
    <scope>NUCLEOTIDE SEQUENCE</scope>
    <source>
        <strain evidence="2 4">CCMP2712</strain>
    </source>
</reference>
<dbReference type="EMBL" id="JH993035">
    <property type="protein sequence ID" value="EKX39897.1"/>
    <property type="molecule type" value="Genomic_DNA"/>
</dbReference>
<dbReference type="AlphaFoldDB" id="L1IUY4"/>
<evidence type="ECO:0000313" key="4">
    <source>
        <dbReference type="Proteomes" id="UP000011087"/>
    </source>
</evidence>
<sequence>MWSLLVDASAGPPAPLKQTNEEAKKFPTVNDMIEGKKNPIRILDCGPMLENCNPSSDGGDYY</sequence>
<gene>
    <name evidence="2" type="ORF">GUITHDRAFT_154258</name>
</gene>
<keyword evidence="4" id="KW-1185">Reference proteome</keyword>
<evidence type="ECO:0000313" key="3">
    <source>
        <dbReference type="EnsemblProtists" id="EKX39897"/>
    </source>
</evidence>
<reference evidence="3" key="3">
    <citation type="submission" date="2016-03" db="UniProtKB">
        <authorList>
            <consortium name="EnsemblProtists"/>
        </authorList>
    </citation>
    <scope>IDENTIFICATION</scope>
</reference>
<feature type="region of interest" description="Disordered" evidence="1">
    <location>
        <begin position="1"/>
        <end position="21"/>
    </location>
</feature>
<dbReference type="HOGENOM" id="CLU_2908819_0_0_1"/>
<accession>L1IUY4</accession>
<evidence type="ECO:0000313" key="2">
    <source>
        <dbReference type="EMBL" id="EKX39897.1"/>
    </source>
</evidence>
<protein>
    <submittedName>
        <fullName evidence="2 3">Uncharacterized protein</fullName>
    </submittedName>
</protein>
<dbReference type="Proteomes" id="UP000011087">
    <property type="component" value="Unassembled WGS sequence"/>
</dbReference>
<dbReference type="PaxDb" id="55529-EKX39897"/>